<comment type="caution">
    <text evidence="17">The sequence shown here is derived from an EMBL/GenBank/DDBJ whole genome shotgun (WGS) entry which is preliminary data.</text>
</comment>
<protein>
    <submittedName>
        <fullName evidence="17">HAMP domain-containing protein</fullName>
    </submittedName>
</protein>
<evidence type="ECO:0000256" key="10">
    <source>
        <dbReference type="ARBA" id="ARBA00029447"/>
    </source>
</evidence>
<dbReference type="PANTHER" id="PTHR43531">
    <property type="entry name" value="PROTEIN ICFG"/>
    <property type="match status" value="1"/>
</dbReference>
<dbReference type="Gene3D" id="1.10.287.950">
    <property type="entry name" value="Methyl-accepting chemotaxis protein"/>
    <property type="match status" value="1"/>
</dbReference>
<comment type="subcellular location">
    <subcellularLocation>
        <location evidence="1">Cell inner membrane</location>
        <topology evidence="1">Multi-pass membrane protein</topology>
    </subcellularLocation>
</comment>
<sequence length="576" mass="61096">MNMLKNLSIKSRLFFVIGFMSALLVVIGTIGLTSLGATNNALKSVYEENVIVLGKLERVSALININQIIIGESIAGQLTAFPEDVSSIDKSMVEVKAWITEIDTIWKSYLATNLTAEEKKLADEFDANRMNYGRTALLPAIAALTGHDFQQAGEILQGAMKTTYPPVRKSAEAIIALQLEIAKGKYEAAQTRFITVQIISIAVIVLGVLLAAVIGFWTIRAITRPLNEAVRIAECVAAGDLTQEITVHSNDETGKLMQAMKAMNSSLVAIVGQVRTGTETIAVASREIAAGNLDLSNRTETQASSLEETASSMEELTSTVKQNAENARQANQLVGSTADVAVKGGRVVSQVVDTMASIKDSSRKIADIIGVIDGIAFQTNILALNAAVEAARAGEQGRGFAVVASEVRNLAQRSAGAAKEIKSLIEDSVGKVDAGGKLVDEAGKTMDEIVNSVKRVTDIMSEIAAASSEQSSGIEQVNQAVGQMDQMTQQNAALVEEAAAAAESLQDQAGQLAEAVSVFKLDEMAYSPRVEQPATRQKVTTLPKAKPKAKAKASAPTARPKKIAASGGSSEDWEEF</sequence>
<evidence type="ECO:0000256" key="3">
    <source>
        <dbReference type="ARBA" id="ARBA00022481"/>
    </source>
</evidence>
<feature type="transmembrane region" description="Helical" evidence="14">
    <location>
        <begin position="12"/>
        <end position="35"/>
    </location>
</feature>
<accession>A0A7C9NSN0</accession>
<dbReference type="InterPro" id="IPR003660">
    <property type="entry name" value="HAMP_dom"/>
</dbReference>
<feature type="transmembrane region" description="Helical" evidence="14">
    <location>
        <begin position="193"/>
        <end position="217"/>
    </location>
</feature>
<dbReference type="PROSITE" id="PS50885">
    <property type="entry name" value="HAMP"/>
    <property type="match status" value="1"/>
</dbReference>
<keyword evidence="7 14" id="KW-1133">Transmembrane helix</keyword>
<dbReference type="GO" id="GO:0007165">
    <property type="term" value="P:signal transduction"/>
    <property type="evidence" value="ECO:0007669"/>
    <property type="project" value="UniProtKB-KW"/>
</dbReference>
<evidence type="ECO:0000313" key="17">
    <source>
        <dbReference type="EMBL" id="NDP46960.1"/>
    </source>
</evidence>
<comment type="similarity">
    <text evidence="10">Belongs to the methyl-accepting chemotaxis (MCP) protein family.</text>
</comment>
<proteinExistence type="inferred from homology"/>
<feature type="domain" description="Methyl-accepting transducer" evidence="15">
    <location>
        <begin position="277"/>
        <end position="506"/>
    </location>
</feature>
<dbReference type="EMBL" id="JAAFGW010000007">
    <property type="protein sequence ID" value="NDP46960.1"/>
    <property type="molecule type" value="Genomic_DNA"/>
</dbReference>
<evidence type="ECO:0000256" key="14">
    <source>
        <dbReference type="SAM" id="Phobius"/>
    </source>
</evidence>
<dbReference type="InterPro" id="IPR003122">
    <property type="entry name" value="Tar_rcpt_lig-bd"/>
</dbReference>
<evidence type="ECO:0000256" key="11">
    <source>
        <dbReference type="PROSITE-ProRule" id="PRU00284"/>
    </source>
</evidence>
<dbReference type="GO" id="GO:0005886">
    <property type="term" value="C:plasma membrane"/>
    <property type="evidence" value="ECO:0007669"/>
    <property type="project" value="UniProtKB-SubCell"/>
</dbReference>
<evidence type="ECO:0000256" key="1">
    <source>
        <dbReference type="ARBA" id="ARBA00004429"/>
    </source>
</evidence>
<dbReference type="Pfam" id="PF00015">
    <property type="entry name" value="MCPsignal"/>
    <property type="match status" value="1"/>
</dbReference>
<keyword evidence="8 14" id="KW-0472">Membrane</keyword>
<dbReference type="AlphaFoldDB" id="A0A7C9NSN0"/>
<name>A0A7C9NSN0_9PROT</name>
<dbReference type="Pfam" id="PF00672">
    <property type="entry name" value="HAMP"/>
    <property type="match status" value="1"/>
</dbReference>
<evidence type="ECO:0000256" key="4">
    <source>
        <dbReference type="ARBA" id="ARBA00022500"/>
    </source>
</evidence>
<evidence type="ECO:0000256" key="7">
    <source>
        <dbReference type="ARBA" id="ARBA00022989"/>
    </source>
</evidence>
<evidence type="ECO:0000256" key="12">
    <source>
        <dbReference type="SAM" id="Coils"/>
    </source>
</evidence>
<evidence type="ECO:0000256" key="5">
    <source>
        <dbReference type="ARBA" id="ARBA00022519"/>
    </source>
</evidence>
<keyword evidence="2" id="KW-1003">Cell membrane</keyword>
<dbReference type="GO" id="GO:0004888">
    <property type="term" value="F:transmembrane signaling receptor activity"/>
    <property type="evidence" value="ECO:0007669"/>
    <property type="project" value="InterPro"/>
</dbReference>
<dbReference type="InterPro" id="IPR004090">
    <property type="entry name" value="Chemotax_Me-accpt_rcpt"/>
</dbReference>
<dbReference type="InterPro" id="IPR051310">
    <property type="entry name" value="MCP_chemotaxis"/>
</dbReference>
<evidence type="ECO:0000256" key="2">
    <source>
        <dbReference type="ARBA" id="ARBA00022475"/>
    </source>
</evidence>
<dbReference type="SUPFAM" id="SSF58104">
    <property type="entry name" value="Methyl-accepting chemotaxis protein (MCP) signaling domain"/>
    <property type="match status" value="1"/>
</dbReference>
<evidence type="ECO:0000256" key="6">
    <source>
        <dbReference type="ARBA" id="ARBA00022692"/>
    </source>
</evidence>
<dbReference type="Pfam" id="PF02203">
    <property type="entry name" value="TarH"/>
    <property type="match status" value="1"/>
</dbReference>
<dbReference type="CDD" id="cd11386">
    <property type="entry name" value="MCP_signal"/>
    <property type="match status" value="1"/>
</dbReference>
<keyword evidence="12" id="KW-0175">Coiled coil</keyword>
<evidence type="ECO:0000259" key="16">
    <source>
        <dbReference type="PROSITE" id="PS50885"/>
    </source>
</evidence>
<gene>
    <name evidence="17" type="ORF">GZ085_00955</name>
</gene>
<dbReference type="FunFam" id="1.10.287.950:FF:000002">
    <property type="entry name" value="Methyl-accepting chemotaxis protein"/>
    <property type="match status" value="1"/>
</dbReference>
<keyword evidence="6 14" id="KW-0812">Transmembrane</keyword>
<evidence type="ECO:0000256" key="8">
    <source>
        <dbReference type="ARBA" id="ARBA00023136"/>
    </source>
</evidence>
<keyword evidence="4" id="KW-0145">Chemotaxis</keyword>
<evidence type="ECO:0000256" key="9">
    <source>
        <dbReference type="ARBA" id="ARBA00023224"/>
    </source>
</evidence>
<dbReference type="PRINTS" id="PR00260">
    <property type="entry name" value="CHEMTRNSDUCR"/>
</dbReference>
<keyword evidence="9 11" id="KW-0807">Transducer</keyword>
<keyword evidence="5" id="KW-0997">Cell inner membrane</keyword>
<organism evidence="17 18">
    <name type="scientific">Sulfuriferula multivorans</name>
    <dbReference type="NCBI Taxonomy" id="1559896"/>
    <lineage>
        <taxon>Bacteria</taxon>
        <taxon>Pseudomonadati</taxon>
        <taxon>Pseudomonadota</taxon>
        <taxon>Betaproteobacteria</taxon>
        <taxon>Nitrosomonadales</taxon>
        <taxon>Sulfuricellaceae</taxon>
        <taxon>Sulfuriferula</taxon>
    </lineage>
</organism>
<evidence type="ECO:0000256" key="13">
    <source>
        <dbReference type="SAM" id="MobiDB-lite"/>
    </source>
</evidence>
<evidence type="ECO:0000313" key="18">
    <source>
        <dbReference type="Proteomes" id="UP000483432"/>
    </source>
</evidence>
<evidence type="ECO:0000259" key="15">
    <source>
        <dbReference type="PROSITE" id="PS50111"/>
    </source>
</evidence>
<reference evidence="17 18" key="1">
    <citation type="submission" date="2019-09" db="EMBL/GenBank/DDBJ databases">
        <title>H2 Metabolism Revealed by Metagenomic Analysis in Subglacial Sediment of East Antarctica.</title>
        <authorList>
            <person name="Yang Z."/>
            <person name="Zhang Y."/>
            <person name="Lv Y."/>
            <person name="Yan W."/>
            <person name="Xiao X."/>
            <person name="Sun B."/>
            <person name="Ma H."/>
        </authorList>
    </citation>
    <scope>NUCLEOTIDE SEQUENCE [LARGE SCALE GENOMIC DNA]</scope>
    <source>
        <strain evidence="17">Bin2_2</strain>
    </source>
</reference>
<dbReference type="CDD" id="cd06225">
    <property type="entry name" value="HAMP"/>
    <property type="match status" value="1"/>
</dbReference>
<feature type="region of interest" description="Disordered" evidence="13">
    <location>
        <begin position="529"/>
        <end position="576"/>
    </location>
</feature>
<dbReference type="PANTHER" id="PTHR43531:SF14">
    <property type="entry name" value="METHYL-ACCEPTING CHEMOTAXIS PROTEIN I-RELATED"/>
    <property type="match status" value="1"/>
</dbReference>
<dbReference type="Proteomes" id="UP000483432">
    <property type="component" value="Unassembled WGS sequence"/>
</dbReference>
<dbReference type="SMART" id="SM00283">
    <property type="entry name" value="MA"/>
    <property type="match status" value="1"/>
</dbReference>
<dbReference type="GO" id="GO:0006935">
    <property type="term" value="P:chemotaxis"/>
    <property type="evidence" value="ECO:0007669"/>
    <property type="project" value="UniProtKB-KW"/>
</dbReference>
<keyword evidence="3" id="KW-0488">Methylation</keyword>
<dbReference type="PROSITE" id="PS50111">
    <property type="entry name" value="CHEMOTAXIS_TRANSDUC_2"/>
    <property type="match status" value="1"/>
</dbReference>
<feature type="coiled-coil region" evidence="12">
    <location>
        <begin position="477"/>
        <end position="515"/>
    </location>
</feature>
<feature type="domain" description="HAMP" evidence="16">
    <location>
        <begin position="220"/>
        <end position="272"/>
    </location>
</feature>
<dbReference type="InterPro" id="IPR004089">
    <property type="entry name" value="MCPsignal_dom"/>
</dbReference>
<dbReference type="SMART" id="SM00304">
    <property type="entry name" value="HAMP"/>
    <property type="match status" value="1"/>
</dbReference>